<protein>
    <submittedName>
        <fullName evidence="2">Uncharacterized protein</fullName>
    </submittedName>
</protein>
<dbReference type="Proteomes" id="UP001054252">
    <property type="component" value="Unassembled WGS sequence"/>
</dbReference>
<keyword evidence="1" id="KW-0472">Membrane</keyword>
<dbReference type="AlphaFoldDB" id="A0AAV5K2F7"/>
<reference evidence="2 3" key="1">
    <citation type="journal article" date="2021" name="Commun. Biol.">
        <title>The genome of Shorea leprosula (Dipterocarpaceae) highlights the ecological relevance of drought in aseasonal tropical rainforests.</title>
        <authorList>
            <person name="Ng K.K.S."/>
            <person name="Kobayashi M.J."/>
            <person name="Fawcett J.A."/>
            <person name="Hatakeyama M."/>
            <person name="Paape T."/>
            <person name="Ng C.H."/>
            <person name="Ang C.C."/>
            <person name="Tnah L.H."/>
            <person name="Lee C.T."/>
            <person name="Nishiyama T."/>
            <person name="Sese J."/>
            <person name="O'Brien M.J."/>
            <person name="Copetti D."/>
            <person name="Mohd Noor M.I."/>
            <person name="Ong R.C."/>
            <person name="Putra M."/>
            <person name="Sireger I.Z."/>
            <person name="Indrioko S."/>
            <person name="Kosugi Y."/>
            <person name="Izuno A."/>
            <person name="Isagi Y."/>
            <person name="Lee S.L."/>
            <person name="Shimizu K.K."/>
        </authorList>
    </citation>
    <scope>NUCLEOTIDE SEQUENCE [LARGE SCALE GENOMIC DNA]</scope>
    <source>
        <strain evidence="2">214</strain>
    </source>
</reference>
<comment type="caution">
    <text evidence="2">The sequence shown here is derived from an EMBL/GenBank/DDBJ whole genome shotgun (WGS) entry which is preliminary data.</text>
</comment>
<keyword evidence="1" id="KW-0812">Transmembrane</keyword>
<accession>A0AAV5K2F7</accession>
<gene>
    <name evidence="2" type="ORF">SLEP1_g28243</name>
</gene>
<keyword evidence="3" id="KW-1185">Reference proteome</keyword>
<evidence type="ECO:0000313" key="2">
    <source>
        <dbReference type="EMBL" id="GKV17782.1"/>
    </source>
</evidence>
<name>A0AAV5K2F7_9ROSI</name>
<feature type="transmembrane region" description="Helical" evidence="1">
    <location>
        <begin position="12"/>
        <end position="35"/>
    </location>
</feature>
<organism evidence="2 3">
    <name type="scientific">Rubroshorea leprosula</name>
    <dbReference type="NCBI Taxonomy" id="152421"/>
    <lineage>
        <taxon>Eukaryota</taxon>
        <taxon>Viridiplantae</taxon>
        <taxon>Streptophyta</taxon>
        <taxon>Embryophyta</taxon>
        <taxon>Tracheophyta</taxon>
        <taxon>Spermatophyta</taxon>
        <taxon>Magnoliopsida</taxon>
        <taxon>eudicotyledons</taxon>
        <taxon>Gunneridae</taxon>
        <taxon>Pentapetalae</taxon>
        <taxon>rosids</taxon>
        <taxon>malvids</taxon>
        <taxon>Malvales</taxon>
        <taxon>Dipterocarpaceae</taxon>
        <taxon>Rubroshorea</taxon>
    </lineage>
</organism>
<proteinExistence type="predicted"/>
<keyword evidence="1" id="KW-1133">Transmembrane helix</keyword>
<evidence type="ECO:0000256" key="1">
    <source>
        <dbReference type="SAM" id="Phobius"/>
    </source>
</evidence>
<sequence>MAYLLLRQRKASAFGISCILQGVICLPIKFAMYVVGESETSKARKTCNTRLFIPYWRGKWQIE</sequence>
<evidence type="ECO:0000313" key="3">
    <source>
        <dbReference type="Proteomes" id="UP001054252"/>
    </source>
</evidence>
<dbReference type="EMBL" id="BPVZ01000049">
    <property type="protein sequence ID" value="GKV17782.1"/>
    <property type="molecule type" value="Genomic_DNA"/>
</dbReference>